<dbReference type="Proteomes" id="UP000576225">
    <property type="component" value="Unassembled WGS sequence"/>
</dbReference>
<sequence length="173" mass="19249">MMKKLLCLSLLATGAMLYATADPLKPENWNKQFSTSGKALKIAHAEKENAVRFLASFPDSVKDRWLYPAIALSPEDRDADTLHFEIRAVQNPAGRGYKNTLVIFLDAKGKQLGGITFPAPQEEYSQVTLKLDGRLKFPLSDAASIRIGLNNRDAQEVAMFLRNIRFGKKAPAR</sequence>
<evidence type="ECO:0000313" key="2">
    <source>
        <dbReference type="EMBL" id="NMD85515.1"/>
    </source>
</evidence>
<comment type="caution">
    <text evidence="2">The sequence shown here is derived from an EMBL/GenBank/DDBJ whole genome shotgun (WGS) entry which is preliminary data.</text>
</comment>
<dbReference type="RefSeq" id="WP_168961526.1">
    <property type="nucleotide sequence ID" value="NZ_CAJKCJ010000029.1"/>
</dbReference>
<evidence type="ECO:0000313" key="3">
    <source>
        <dbReference type="Proteomes" id="UP000576225"/>
    </source>
</evidence>
<gene>
    <name evidence="2" type="ORF">HF882_02845</name>
</gene>
<name>A0A848AQF6_9BACT</name>
<feature type="chain" id="PRO_5041102413" evidence="1">
    <location>
        <begin position="22"/>
        <end position="173"/>
    </location>
</feature>
<keyword evidence="1" id="KW-0732">Signal</keyword>
<dbReference type="EMBL" id="JABAEW010000003">
    <property type="protein sequence ID" value="NMD85515.1"/>
    <property type="molecule type" value="Genomic_DNA"/>
</dbReference>
<accession>A0A848AQF6</accession>
<feature type="signal peptide" evidence="1">
    <location>
        <begin position="1"/>
        <end position="21"/>
    </location>
</feature>
<reference evidence="2 3" key="1">
    <citation type="submission" date="2020-04" db="EMBL/GenBank/DDBJ databases">
        <authorList>
            <person name="Hitch T.C.A."/>
            <person name="Wylensek D."/>
            <person name="Clavel T."/>
        </authorList>
    </citation>
    <scope>NUCLEOTIDE SEQUENCE [LARGE SCALE GENOMIC DNA]</scope>
    <source>
        <strain evidence="2 3">COR2-253-APC-1A</strain>
    </source>
</reference>
<dbReference type="AlphaFoldDB" id="A0A848AQF6"/>
<protein>
    <submittedName>
        <fullName evidence="2">Uncharacterized protein</fullName>
    </submittedName>
</protein>
<organism evidence="2 3">
    <name type="scientific">Victivallis vadensis</name>
    <dbReference type="NCBI Taxonomy" id="172901"/>
    <lineage>
        <taxon>Bacteria</taxon>
        <taxon>Pseudomonadati</taxon>
        <taxon>Lentisphaerota</taxon>
        <taxon>Lentisphaeria</taxon>
        <taxon>Victivallales</taxon>
        <taxon>Victivallaceae</taxon>
        <taxon>Victivallis</taxon>
    </lineage>
</organism>
<proteinExistence type="predicted"/>
<evidence type="ECO:0000256" key="1">
    <source>
        <dbReference type="SAM" id="SignalP"/>
    </source>
</evidence>